<sequence>MEDVREEEIAGDGNETSPHRVLNINDASLDPKPLLFLLCFTNLTYSVKVRQKLTFSSVLARPAEPEMKTILKDISGEACDGEILAILGASGSGKSTLLDALANRIEKESLKGRVSLNGEVLESRLSKVITAYVMQDDLLFPTLTVEETLAFAADFRLPKMLGESKKKVRVQALIDQLGLRGAAQTIIGDEGRRGVSGGERRRVSIGIDIIHDPILLFLDGPTSGLDSTSAFMVVNVLKNIAQSGSVVVMAIHQPSYRIIGLLNKLIFLSKGQIVYRGSPTNLHLFCSKFGRPIPENANPTEYTLDLISELECSTNKINSLVELNNTWKSPKNKKSDTILSLTEALNLGISKGKLVSDDVNISNIKKTFANPFWTEMSVLYKRSMTNSRRTPEIFAARLITILTTGFLLAIIYWQLDDSPKGIRERLGFFAFAISATYFSSCQYLPVFLQERFIFHRETAYNAYRRSSYVLSHAFAVLLPLFVFSLAFSTATFWTVGLAGGVTGFLFCFLIIYGSFWAGNSFAVFVSGLVPHLLLGYTVVIAVSAYFLLLSGFFITGTESRLSGFGSTTPLSSNIPMKP</sequence>
<dbReference type="GO" id="GO:0140359">
    <property type="term" value="F:ABC-type transporter activity"/>
    <property type="evidence" value="ECO:0007669"/>
    <property type="project" value="InterPro"/>
</dbReference>
<evidence type="ECO:0000256" key="9">
    <source>
        <dbReference type="SAM" id="Phobius"/>
    </source>
</evidence>
<dbReference type="InterPro" id="IPR003439">
    <property type="entry name" value="ABC_transporter-like_ATP-bd"/>
</dbReference>
<dbReference type="PROSITE" id="PS00211">
    <property type="entry name" value="ABC_TRANSPORTER_1"/>
    <property type="match status" value="1"/>
</dbReference>
<feature type="domain" description="ABC transporter" evidence="10">
    <location>
        <begin position="53"/>
        <end position="295"/>
    </location>
</feature>
<dbReference type="PANTHER" id="PTHR48041:SF11">
    <property type="entry name" value="ABC TRANSPORTER G FAMILY MEMBER 16"/>
    <property type="match status" value="1"/>
</dbReference>
<keyword evidence="3 9" id="KW-0812">Transmembrane</keyword>
<dbReference type="InterPro" id="IPR017871">
    <property type="entry name" value="ABC_transporter-like_CS"/>
</dbReference>
<reference evidence="12" key="1">
    <citation type="submission" date="2013-01" db="EMBL/GenBank/DDBJ databases">
        <title>Draft Genome Sequence of a Mulberry Tree, Morus notabilis C.K. Schneid.</title>
        <authorList>
            <person name="He N."/>
            <person name="Zhao S."/>
        </authorList>
    </citation>
    <scope>NUCLEOTIDE SEQUENCE</scope>
</reference>
<evidence type="ECO:0000259" key="10">
    <source>
        <dbReference type="PROSITE" id="PS50893"/>
    </source>
</evidence>
<evidence type="ECO:0000313" key="11">
    <source>
        <dbReference type="EMBL" id="EXB65357.1"/>
    </source>
</evidence>
<dbReference type="InterPro" id="IPR050352">
    <property type="entry name" value="ABCG_transporters"/>
</dbReference>
<keyword evidence="7 9" id="KW-0472">Membrane</keyword>
<protein>
    <submittedName>
        <fullName evidence="11">ABC transporter G family member 16</fullName>
    </submittedName>
</protein>
<dbReference type="PROSITE" id="PS50893">
    <property type="entry name" value="ABC_TRANSPORTER_2"/>
    <property type="match status" value="1"/>
</dbReference>
<evidence type="ECO:0000256" key="8">
    <source>
        <dbReference type="SAM" id="MobiDB-lite"/>
    </source>
</evidence>
<feature type="compositionally biased region" description="Acidic residues" evidence="8">
    <location>
        <begin position="1"/>
        <end position="10"/>
    </location>
</feature>
<dbReference type="Proteomes" id="UP000030645">
    <property type="component" value="Unassembled WGS sequence"/>
</dbReference>
<keyword evidence="2" id="KW-0813">Transport</keyword>
<gene>
    <name evidence="11" type="ORF">L484_025438</name>
</gene>
<evidence type="ECO:0000256" key="2">
    <source>
        <dbReference type="ARBA" id="ARBA00022448"/>
    </source>
</evidence>
<dbReference type="InterPro" id="IPR003593">
    <property type="entry name" value="AAA+_ATPase"/>
</dbReference>
<dbReference type="Pfam" id="PF01061">
    <property type="entry name" value="ABC2_membrane"/>
    <property type="match status" value="1"/>
</dbReference>
<dbReference type="Gene3D" id="3.40.50.300">
    <property type="entry name" value="P-loop containing nucleotide triphosphate hydrolases"/>
    <property type="match status" value="1"/>
</dbReference>
<evidence type="ECO:0000256" key="6">
    <source>
        <dbReference type="ARBA" id="ARBA00022989"/>
    </source>
</evidence>
<dbReference type="KEGG" id="mnt:21408139"/>
<evidence type="ECO:0000256" key="7">
    <source>
        <dbReference type="ARBA" id="ARBA00023136"/>
    </source>
</evidence>
<evidence type="ECO:0000256" key="1">
    <source>
        <dbReference type="ARBA" id="ARBA00004141"/>
    </source>
</evidence>
<dbReference type="eggNOG" id="KOG0061">
    <property type="taxonomic scope" value="Eukaryota"/>
</dbReference>
<comment type="subcellular location">
    <subcellularLocation>
        <location evidence="1">Membrane</location>
        <topology evidence="1">Multi-pass membrane protein</topology>
    </subcellularLocation>
</comment>
<feature type="transmembrane region" description="Helical" evidence="9">
    <location>
        <begin position="501"/>
        <end position="525"/>
    </location>
</feature>
<evidence type="ECO:0000256" key="5">
    <source>
        <dbReference type="ARBA" id="ARBA00022840"/>
    </source>
</evidence>
<keyword evidence="12" id="KW-1185">Reference proteome</keyword>
<evidence type="ECO:0000313" key="12">
    <source>
        <dbReference type="Proteomes" id="UP000030645"/>
    </source>
</evidence>
<keyword evidence="4" id="KW-0547">Nucleotide-binding</keyword>
<dbReference type="EMBL" id="KE344510">
    <property type="protein sequence ID" value="EXB65357.1"/>
    <property type="molecule type" value="Genomic_DNA"/>
</dbReference>
<feature type="transmembrane region" description="Helical" evidence="9">
    <location>
        <begin position="469"/>
        <end position="495"/>
    </location>
</feature>
<feature type="transmembrane region" description="Helical" evidence="9">
    <location>
        <begin position="394"/>
        <end position="415"/>
    </location>
</feature>
<dbReference type="OrthoDB" id="66620at2759"/>
<feature type="transmembrane region" description="Helical" evidence="9">
    <location>
        <begin position="532"/>
        <end position="554"/>
    </location>
</feature>
<organism evidence="11 12">
    <name type="scientific">Morus notabilis</name>
    <dbReference type="NCBI Taxonomy" id="981085"/>
    <lineage>
        <taxon>Eukaryota</taxon>
        <taxon>Viridiplantae</taxon>
        <taxon>Streptophyta</taxon>
        <taxon>Embryophyta</taxon>
        <taxon>Tracheophyta</taxon>
        <taxon>Spermatophyta</taxon>
        <taxon>Magnoliopsida</taxon>
        <taxon>eudicotyledons</taxon>
        <taxon>Gunneridae</taxon>
        <taxon>Pentapetalae</taxon>
        <taxon>rosids</taxon>
        <taxon>fabids</taxon>
        <taxon>Rosales</taxon>
        <taxon>Moraceae</taxon>
        <taxon>Moreae</taxon>
        <taxon>Morus</taxon>
    </lineage>
</organism>
<keyword evidence="6 9" id="KW-1133">Transmembrane helix</keyword>
<dbReference type="GO" id="GO:0016020">
    <property type="term" value="C:membrane"/>
    <property type="evidence" value="ECO:0007669"/>
    <property type="project" value="UniProtKB-SubCell"/>
</dbReference>
<dbReference type="FunFam" id="3.40.50.300:FF:000530">
    <property type="entry name" value="ABC transporter G family member 6"/>
    <property type="match status" value="1"/>
</dbReference>
<accession>W9R2K1</accession>
<dbReference type="GO" id="GO:0005524">
    <property type="term" value="F:ATP binding"/>
    <property type="evidence" value="ECO:0007669"/>
    <property type="project" value="UniProtKB-KW"/>
</dbReference>
<dbReference type="SMART" id="SM00382">
    <property type="entry name" value="AAA"/>
    <property type="match status" value="1"/>
</dbReference>
<feature type="transmembrane region" description="Helical" evidence="9">
    <location>
        <begin position="427"/>
        <end position="448"/>
    </location>
</feature>
<feature type="region of interest" description="Disordered" evidence="8">
    <location>
        <begin position="1"/>
        <end position="21"/>
    </location>
</feature>
<dbReference type="Pfam" id="PF00005">
    <property type="entry name" value="ABC_tran"/>
    <property type="match status" value="1"/>
</dbReference>
<keyword evidence="5" id="KW-0067">ATP-binding</keyword>
<evidence type="ECO:0000256" key="3">
    <source>
        <dbReference type="ARBA" id="ARBA00022692"/>
    </source>
</evidence>
<dbReference type="STRING" id="981085.W9R2K1"/>
<dbReference type="InterPro" id="IPR027417">
    <property type="entry name" value="P-loop_NTPase"/>
</dbReference>
<name>W9R2K1_9ROSA</name>
<dbReference type="PANTHER" id="PTHR48041">
    <property type="entry name" value="ABC TRANSPORTER G FAMILY MEMBER 28"/>
    <property type="match status" value="1"/>
</dbReference>
<evidence type="ECO:0000256" key="4">
    <source>
        <dbReference type="ARBA" id="ARBA00022741"/>
    </source>
</evidence>
<dbReference type="GO" id="GO:0016887">
    <property type="term" value="F:ATP hydrolysis activity"/>
    <property type="evidence" value="ECO:0007669"/>
    <property type="project" value="InterPro"/>
</dbReference>
<dbReference type="SUPFAM" id="SSF52540">
    <property type="entry name" value="P-loop containing nucleoside triphosphate hydrolases"/>
    <property type="match status" value="1"/>
</dbReference>
<proteinExistence type="predicted"/>
<dbReference type="InterPro" id="IPR013525">
    <property type="entry name" value="ABC2_TM"/>
</dbReference>
<dbReference type="AlphaFoldDB" id="W9R2K1"/>